<reference evidence="2 3" key="1">
    <citation type="submission" date="2019-03" db="EMBL/GenBank/DDBJ databases">
        <title>Rhodosporidium diobovatum UCD-FST 08-225 genome sequencing, assembly, and annotation.</title>
        <authorList>
            <person name="Fakankun I.U."/>
            <person name="Fristensky B."/>
            <person name="Levin D.B."/>
        </authorList>
    </citation>
    <scope>NUCLEOTIDE SEQUENCE [LARGE SCALE GENOMIC DNA]</scope>
    <source>
        <strain evidence="2 3">UCD-FST 08-225</strain>
    </source>
</reference>
<dbReference type="AlphaFoldDB" id="A0A5C5FND1"/>
<feature type="compositionally biased region" description="Polar residues" evidence="1">
    <location>
        <begin position="350"/>
        <end position="360"/>
    </location>
</feature>
<dbReference type="EMBL" id="SOZI01000175">
    <property type="protein sequence ID" value="TNY17792.1"/>
    <property type="molecule type" value="Genomic_DNA"/>
</dbReference>
<organism evidence="2 3">
    <name type="scientific">Rhodotorula diobovata</name>
    <dbReference type="NCBI Taxonomy" id="5288"/>
    <lineage>
        <taxon>Eukaryota</taxon>
        <taxon>Fungi</taxon>
        <taxon>Dikarya</taxon>
        <taxon>Basidiomycota</taxon>
        <taxon>Pucciniomycotina</taxon>
        <taxon>Microbotryomycetes</taxon>
        <taxon>Sporidiobolales</taxon>
        <taxon>Sporidiobolaceae</taxon>
        <taxon>Rhodotorula</taxon>
    </lineage>
</organism>
<dbReference type="Proteomes" id="UP000311382">
    <property type="component" value="Unassembled WGS sequence"/>
</dbReference>
<keyword evidence="3" id="KW-1185">Reference proteome</keyword>
<sequence length="422" mass="45584">MAHLQGRHAQPHANVRLATRFTALDAFGVGLLATVHVRVAEANQGLPARRVAVGGLAGLAAAYIGYCRIRNRAELPSGSLLVDKLLIAEVCPVAFCTDENEDAGKLWRDLTSGTHAVGRTGFIFCRYLAELGPDGVEAVYKVELCQAPSDDLSNLTHTHVFSGTQLFHEGHSAHILRISDDFRAAMAHADMTNLAFSALHPTLIAFEALCHLASQRDIPSDLYHLCYLLSAVAALAREARVHHGTEGAFLTPEVWRSCLSRVQARNELERFVWKVGHLQYGALTQRLAQWEVEVCGFGAEGQLHAVEAAKARYIETFQTFATLAQDAAMSLLAHRRNQLSDPGPLPVTYDNGSLSGSPAGSPTPAFALLPPSSSGAPTHQRSSSEGAEPTPYQPTSRRREALKRAAGHIVRVFKRPGTGPGD</sequence>
<name>A0A5C5FND1_9BASI</name>
<evidence type="ECO:0000313" key="2">
    <source>
        <dbReference type="EMBL" id="TNY17792.1"/>
    </source>
</evidence>
<gene>
    <name evidence="2" type="ORF">DMC30DRAFT_90853</name>
</gene>
<proteinExistence type="predicted"/>
<evidence type="ECO:0000313" key="3">
    <source>
        <dbReference type="Proteomes" id="UP000311382"/>
    </source>
</evidence>
<evidence type="ECO:0000256" key="1">
    <source>
        <dbReference type="SAM" id="MobiDB-lite"/>
    </source>
</evidence>
<protein>
    <submittedName>
        <fullName evidence="2">Uncharacterized protein</fullName>
    </submittedName>
</protein>
<accession>A0A5C5FND1</accession>
<feature type="region of interest" description="Disordered" evidence="1">
    <location>
        <begin position="340"/>
        <end position="422"/>
    </location>
</feature>
<comment type="caution">
    <text evidence="2">The sequence shown here is derived from an EMBL/GenBank/DDBJ whole genome shotgun (WGS) entry which is preliminary data.</text>
</comment>
<feature type="compositionally biased region" description="Polar residues" evidence="1">
    <location>
        <begin position="371"/>
        <end position="385"/>
    </location>
</feature>